<dbReference type="Proteomes" id="UP001607303">
    <property type="component" value="Unassembled WGS sequence"/>
</dbReference>
<name>A0ABD2CEQ2_VESMC</name>
<evidence type="ECO:0000313" key="3">
    <source>
        <dbReference type="Proteomes" id="UP001607303"/>
    </source>
</evidence>
<evidence type="ECO:0000313" key="2">
    <source>
        <dbReference type="EMBL" id="KAL2743521.1"/>
    </source>
</evidence>
<comment type="caution">
    <text evidence="2">The sequence shown here is derived from an EMBL/GenBank/DDBJ whole genome shotgun (WGS) entry which is preliminary data.</text>
</comment>
<dbReference type="AlphaFoldDB" id="A0ABD2CEQ2"/>
<gene>
    <name evidence="2" type="ORF">V1477_009010</name>
</gene>
<evidence type="ECO:0000256" key="1">
    <source>
        <dbReference type="SAM" id="Phobius"/>
    </source>
</evidence>
<feature type="transmembrane region" description="Helical" evidence="1">
    <location>
        <begin position="61"/>
        <end position="87"/>
    </location>
</feature>
<protein>
    <submittedName>
        <fullName evidence="2">Uncharacterized protein</fullName>
    </submittedName>
</protein>
<keyword evidence="3" id="KW-1185">Reference proteome</keyword>
<sequence length="198" mass="22378">MGFRAVYTSTTLVKVNVTENELTYTRSGGGGGGGGIDNKSLRSDTTVEERDALYFSGWLTGWMACWLVGWLVGWLAGWVAGWLAGWLHSKLRIARRFQEKERSVDFESVFVLARHSTRLIYFSYPNGTFNFDLGRILCPGVGDIPFSTSTNISMANNNYEEPFKILLRYSTKRRLNVLRNKRFLMARILQTRAAGDAV</sequence>
<organism evidence="2 3">
    <name type="scientific">Vespula maculifrons</name>
    <name type="common">Eastern yellow jacket</name>
    <name type="synonym">Wasp</name>
    <dbReference type="NCBI Taxonomy" id="7453"/>
    <lineage>
        <taxon>Eukaryota</taxon>
        <taxon>Metazoa</taxon>
        <taxon>Ecdysozoa</taxon>
        <taxon>Arthropoda</taxon>
        <taxon>Hexapoda</taxon>
        <taxon>Insecta</taxon>
        <taxon>Pterygota</taxon>
        <taxon>Neoptera</taxon>
        <taxon>Endopterygota</taxon>
        <taxon>Hymenoptera</taxon>
        <taxon>Apocrita</taxon>
        <taxon>Aculeata</taxon>
        <taxon>Vespoidea</taxon>
        <taxon>Vespidae</taxon>
        <taxon>Vespinae</taxon>
        <taxon>Vespula</taxon>
    </lineage>
</organism>
<keyword evidence="1" id="KW-1133">Transmembrane helix</keyword>
<dbReference type="EMBL" id="JAYRBN010000056">
    <property type="protein sequence ID" value="KAL2743521.1"/>
    <property type="molecule type" value="Genomic_DNA"/>
</dbReference>
<keyword evidence="1" id="KW-0472">Membrane</keyword>
<keyword evidence="1" id="KW-0812">Transmembrane</keyword>
<accession>A0ABD2CEQ2</accession>
<proteinExistence type="predicted"/>
<reference evidence="2 3" key="1">
    <citation type="journal article" date="2024" name="Ann. Entomol. Soc. Am.">
        <title>Genomic analyses of the southern and eastern yellowjacket wasps (Hymenoptera: Vespidae) reveal evolutionary signatures of social life.</title>
        <authorList>
            <person name="Catto M.A."/>
            <person name="Caine P.B."/>
            <person name="Orr S.E."/>
            <person name="Hunt B.G."/>
            <person name="Goodisman M.A.D."/>
        </authorList>
    </citation>
    <scope>NUCLEOTIDE SEQUENCE [LARGE SCALE GENOMIC DNA]</scope>
    <source>
        <strain evidence="2">232</strain>
        <tissue evidence="2">Head and thorax</tissue>
    </source>
</reference>